<dbReference type="GO" id="GO:0006633">
    <property type="term" value="P:fatty acid biosynthetic process"/>
    <property type="evidence" value="ECO:0007669"/>
    <property type="project" value="TreeGrafter"/>
</dbReference>
<dbReference type="PANTHER" id="PTHR42681:SF1">
    <property type="entry name" value="MALONYL-COA-ACYL CARRIER PROTEIN TRANSACYLASE, MITOCHONDRIAL"/>
    <property type="match status" value="1"/>
</dbReference>
<dbReference type="AlphaFoldDB" id="A0A255EH12"/>
<evidence type="ECO:0000313" key="6">
    <source>
        <dbReference type="EMBL" id="OYN90834.1"/>
    </source>
</evidence>
<gene>
    <name evidence="6" type="ORF">CGZ91_04865</name>
</gene>
<dbReference type="SUPFAM" id="SSF52151">
    <property type="entry name" value="FabD/lysophospholipase-like"/>
    <property type="match status" value="1"/>
</dbReference>
<comment type="caution">
    <text evidence="6">The sequence shown here is derived from an EMBL/GenBank/DDBJ whole genome shotgun (WGS) entry which is preliminary data.</text>
</comment>
<evidence type="ECO:0000259" key="5">
    <source>
        <dbReference type="SMART" id="SM00827"/>
    </source>
</evidence>
<evidence type="ECO:0000256" key="4">
    <source>
        <dbReference type="ARBA" id="ARBA00048462"/>
    </source>
</evidence>
<evidence type="ECO:0000256" key="1">
    <source>
        <dbReference type="ARBA" id="ARBA00013258"/>
    </source>
</evidence>
<dbReference type="EMBL" id="NMVJ01000006">
    <property type="protein sequence ID" value="OYN90834.1"/>
    <property type="molecule type" value="Genomic_DNA"/>
</dbReference>
<keyword evidence="7" id="KW-1185">Reference proteome</keyword>
<dbReference type="Proteomes" id="UP000216300">
    <property type="component" value="Unassembled WGS sequence"/>
</dbReference>
<dbReference type="InterPro" id="IPR001227">
    <property type="entry name" value="Ac_transferase_dom_sf"/>
</dbReference>
<organism evidence="6 7">
    <name type="scientific">Parenemella sanctibonifatiensis</name>
    <dbReference type="NCBI Taxonomy" id="2016505"/>
    <lineage>
        <taxon>Bacteria</taxon>
        <taxon>Bacillati</taxon>
        <taxon>Actinomycetota</taxon>
        <taxon>Actinomycetes</taxon>
        <taxon>Propionibacteriales</taxon>
        <taxon>Propionibacteriaceae</taxon>
        <taxon>Parenemella</taxon>
    </lineage>
</organism>
<dbReference type="InterPro" id="IPR016036">
    <property type="entry name" value="Malonyl_transacylase_ACP-bd"/>
</dbReference>
<dbReference type="OrthoDB" id="3248271at2"/>
<keyword evidence="3" id="KW-0012">Acyltransferase</keyword>
<evidence type="ECO:0000256" key="3">
    <source>
        <dbReference type="ARBA" id="ARBA00023315"/>
    </source>
</evidence>
<reference evidence="6 7" key="1">
    <citation type="submission" date="2017-07" db="EMBL/GenBank/DDBJ databases">
        <title>Draft whole genome sequences of clinical Proprionibacteriaceae strains.</title>
        <authorList>
            <person name="Bernier A.-M."/>
            <person name="Bernard K."/>
            <person name="Domingo M.-C."/>
        </authorList>
    </citation>
    <scope>NUCLEOTIDE SEQUENCE [LARGE SCALE GENOMIC DNA]</scope>
    <source>
        <strain evidence="6 7">NML 150081</strain>
    </source>
</reference>
<accession>A0A255EH12</accession>
<dbReference type="SUPFAM" id="SSF55048">
    <property type="entry name" value="Probable ACP-binding domain of malonyl-CoA ACP transacylase"/>
    <property type="match status" value="1"/>
</dbReference>
<evidence type="ECO:0000313" key="7">
    <source>
        <dbReference type="Proteomes" id="UP000216300"/>
    </source>
</evidence>
<dbReference type="Pfam" id="PF00698">
    <property type="entry name" value="Acyl_transf_1"/>
    <property type="match status" value="1"/>
</dbReference>
<evidence type="ECO:0000256" key="2">
    <source>
        <dbReference type="ARBA" id="ARBA00022679"/>
    </source>
</evidence>
<proteinExistence type="predicted"/>
<name>A0A255EH12_9ACTN</name>
<protein>
    <recommendedName>
        <fullName evidence="1">[acyl-carrier-protein] S-malonyltransferase</fullName>
        <ecNumber evidence="1">2.3.1.39</ecNumber>
    </recommendedName>
</protein>
<dbReference type="RefSeq" id="WP_094453104.1">
    <property type="nucleotide sequence ID" value="NZ_NMVJ01000006.1"/>
</dbReference>
<keyword evidence="2 6" id="KW-0808">Transferase</keyword>
<dbReference type="InterPro" id="IPR050858">
    <property type="entry name" value="Mal-CoA-ACP_Trans/PKS_FabD"/>
</dbReference>
<dbReference type="GO" id="GO:0005829">
    <property type="term" value="C:cytosol"/>
    <property type="evidence" value="ECO:0007669"/>
    <property type="project" value="TreeGrafter"/>
</dbReference>
<dbReference type="GO" id="GO:0004314">
    <property type="term" value="F:[acyl-carrier-protein] S-malonyltransferase activity"/>
    <property type="evidence" value="ECO:0007669"/>
    <property type="project" value="UniProtKB-EC"/>
</dbReference>
<dbReference type="EC" id="2.3.1.39" evidence="1"/>
<dbReference type="PANTHER" id="PTHR42681">
    <property type="entry name" value="MALONYL-COA-ACYL CARRIER PROTEIN TRANSACYLASE, MITOCHONDRIAL"/>
    <property type="match status" value="1"/>
</dbReference>
<feature type="domain" description="Malonyl-CoA:ACP transacylase (MAT)" evidence="5">
    <location>
        <begin position="5"/>
        <end position="314"/>
    </location>
</feature>
<comment type="catalytic activity">
    <reaction evidence="4">
        <text>holo-[ACP] + malonyl-CoA = malonyl-[ACP] + CoA</text>
        <dbReference type="Rhea" id="RHEA:41792"/>
        <dbReference type="Rhea" id="RHEA-COMP:9623"/>
        <dbReference type="Rhea" id="RHEA-COMP:9685"/>
        <dbReference type="ChEBI" id="CHEBI:57287"/>
        <dbReference type="ChEBI" id="CHEBI:57384"/>
        <dbReference type="ChEBI" id="CHEBI:64479"/>
        <dbReference type="ChEBI" id="CHEBI:78449"/>
        <dbReference type="EC" id="2.3.1.39"/>
    </reaction>
</comment>
<dbReference type="SMART" id="SM00827">
    <property type="entry name" value="PKS_AT"/>
    <property type="match status" value="1"/>
</dbReference>
<dbReference type="Gene3D" id="3.30.70.250">
    <property type="entry name" value="Malonyl-CoA ACP transacylase, ACP-binding"/>
    <property type="match status" value="1"/>
</dbReference>
<sequence length="314" mass="31544">MLAIVAPGQGAQKSGFLAPWLADPTLADRAAELAEAAQVDLAELGTTADDDTIRDTAVAQPLLVAAAMLTAPAILPADLSGIVIAGHSVGELAAAAIAGVITDAEAMALVSVRGRAMAAAAATTPTSMAALIGGDPEVVLAAIERAGLTAANHNGKGQIVAAGTVEQLDAFTPPARVRKISLSVAGAFHTEHMRPAVDALAEARADIAGQDPTTALLTNADGSVVASGAAYLDRIVAQVASPVRWDRCMDTFATLGVTGLLELPPAGTLTGIAKRNLAGVEVFALNTPDELAEARDFVAEHTSTDAHTSTGAGN</sequence>
<dbReference type="InterPro" id="IPR016035">
    <property type="entry name" value="Acyl_Trfase/lysoPLipase"/>
</dbReference>
<dbReference type="InterPro" id="IPR014043">
    <property type="entry name" value="Acyl_transferase_dom"/>
</dbReference>
<dbReference type="Gene3D" id="3.40.366.10">
    <property type="entry name" value="Malonyl-Coenzyme A Acyl Carrier Protein, domain 2"/>
    <property type="match status" value="1"/>
</dbReference>